<dbReference type="EMBL" id="LGTZ01002800">
    <property type="protein sequence ID" value="OJD11148.1"/>
    <property type="molecule type" value="Genomic_DNA"/>
</dbReference>
<proteinExistence type="predicted"/>
<dbReference type="InterPro" id="IPR011009">
    <property type="entry name" value="Kinase-like_dom_sf"/>
</dbReference>
<evidence type="ECO:0000313" key="1">
    <source>
        <dbReference type="EMBL" id="OJD11148.1"/>
    </source>
</evidence>
<evidence type="ECO:0008006" key="3">
    <source>
        <dbReference type="Google" id="ProtNLM"/>
    </source>
</evidence>
<sequence>MSITRNLLRGPITYSSAADKEANILHELSYVAAAATFKDHIETNKSTIKTIVARHLRLSPSKIIISDRSEWLNGSFNLCLPVYVQERQSRRVIIRFPLPYKTGGNGDEKIRCEAATYAWIDQECPSIPITCLHGFGLSTGQTFTLLKNTSVFTRCIEYLRKQVLSLLRYPVPCQYVRQRELKSLNNLGVGYLLLDYVEDGKMLSETYLQRIDDKNKTRKFNLFRDLAKIQLTLFQKPLPYIGSLIINDDAVISLTNRPMTVDVCILENQKIPTDMPQNRIYSTIESYVRDLLFIHDNRLRYQPNGIMSSEDGITQMAALATMRTICSNFFDRKLQHGPFVLTLTDLHASNFFVDNDWHVTKVIDLEWACTRPLEMQHPPYWLTNETVDIIDENLYGKIRQDYMTAFQQEEEKMANGLFYTKLLNGVWETGTFWYCLALDSITGICQIFNRRLKSKFSILDESAFEDGFYFVAPTFWCMDALELIRSKAKEKKQYDEELRQAFQVPLS</sequence>
<organism evidence="1 2">
    <name type="scientific">Blastomyces percursus</name>
    <dbReference type="NCBI Taxonomy" id="1658174"/>
    <lineage>
        <taxon>Eukaryota</taxon>
        <taxon>Fungi</taxon>
        <taxon>Dikarya</taxon>
        <taxon>Ascomycota</taxon>
        <taxon>Pezizomycotina</taxon>
        <taxon>Eurotiomycetes</taxon>
        <taxon>Eurotiomycetidae</taxon>
        <taxon>Onygenales</taxon>
        <taxon>Ajellomycetaceae</taxon>
        <taxon>Blastomyces</taxon>
    </lineage>
</organism>
<dbReference type="PANTHER" id="PTHR21310:SF37">
    <property type="entry name" value="AMINOGLYCOSIDE PHOSPHOTRANSFERASE DOMAIN-CONTAINING PROTEIN"/>
    <property type="match status" value="1"/>
</dbReference>
<reference evidence="1 2" key="1">
    <citation type="submission" date="2015-08" db="EMBL/GenBank/DDBJ databases">
        <title>Emmonsia species relationships and genome sequence.</title>
        <authorList>
            <person name="Cuomo C.A."/>
            <person name="Schwartz I.S."/>
            <person name="Kenyon C."/>
            <person name="De Hoog G.S."/>
            <person name="Govender N.P."/>
            <person name="Botha A."/>
            <person name="Moreno L."/>
            <person name="De Vries M."/>
            <person name="Munoz J.F."/>
            <person name="Stielow J.B."/>
        </authorList>
    </citation>
    <scope>NUCLEOTIDE SEQUENCE [LARGE SCALE GENOMIC DNA]</scope>
    <source>
        <strain evidence="1 2">EI222</strain>
    </source>
</reference>
<dbReference type="VEuPathDB" id="FungiDB:ACJ73_09603"/>
<accession>A0A1J9Q5E2</accession>
<protein>
    <recommendedName>
        <fullName evidence="3">Aminoglycoside phosphotransferase domain-containing protein</fullName>
    </recommendedName>
</protein>
<dbReference type="AlphaFoldDB" id="A0A1J9Q5E2"/>
<comment type="caution">
    <text evidence="1">The sequence shown here is derived from an EMBL/GenBank/DDBJ whole genome shotgun (WGS) entry which is preliminary data.</text>
</comment>
<dbReference type="InterPro" id="IPR051678">
    <property type="entry name" value="AGP_Transferase"/>
</dbReference>
<evidence type="ECO:0000313" key="2">
    <source>
        <dbReference type="Proteomes" id="UP000242791"/>
    </source>
</evidence>
<dbReference type="STRING" id="1658174.A0A1J9Q5E2"/>
<gene>
    <name evidence="1" type="ORF">ACJ73_09603</name>
</gene>
<name>A0A1J9Q5E2_9EURO</name>
<keyword evidence="2" id="KW-1185">Reference proteome</keyword>
<dbReference type="PANTHER" id="PTHR21310">
    <property type="entry name" value="AMINOGLYCOSIDE PHOSPHOTRANSFERASE-RELATED-RELATED"/>
    <property type="match status" value="1"/>
</dbReference>
<dbReference type="SUPFAM" id="SSF56112">
    <property type="entry name" value="Protein kinase-like (PK-like)"/>
    <property type="match status" value="1"/>
</dbReference>
<dbReference type="Proteomes" id="UP000242791">
    <property type="component" value="Unassembled WGS sequence"/>
</dbReference>
<dbReference type="OrthoDB" id="3645574at2759"/>